<name>A0A8J3E2P0_9PROT</name>
<dbReference type="PANTHER" id="PTHR46796">
    <property type="entry name" value="HTH-TYPE TRANSCRIPTIONAL ACTIVATOR RHAS-RELATED"/>
    <property type="match status" value="1"/>
</dbReference>
<keyword evidence="2" id="KW-0238">DNA-binding</keyword>
<gene>
    <name evidence="6" type="ORF">GCM10011611_31350</name>
</gene>
<sequence length="289" mass="31292">MSSLSTARPASDLSAVAPSSRHDAASGFPPPQASSNLAQAIVNMLRDGSAVVTMSLPNFPISDFRGSAFPTSDGARRDFALPEHHGPQSFGPWPAANEGAAAELRDGAGARFAMVGELKRQGSSLAFVVQLVRTDDQPAPPTSERLDRHPNERSSAGLPKWRLKRAIAHIDANIENSISVGDLAKAAGLSATYFAAQFRLATGLPPHEFIMRRRISRAQAILLETRQPLIEVALSVGFQTQAHFTNVFRKCVGTPPSRWRRHHMDADDGARRRERRDVVSAFWAETGAA</sequence>
<accession>A0A8J3E2P0</accession>
<dbReference type="PROSITE" id="PS01124">
    <property type="entry name" value="HTH_ARAC_FAMILY_2"/>
    <property type="match status" value="1"/>
</dbReference>
<dbReference type="InterPro" id="IPR020449">
    <property type="entry name" value="Tscrpt_reg_AraC-type_HTH"/>
</dbReference>
<dbReference type="Pfam" id="PF12833">
    <property type="entry name" value="HTH_18"/>
    <property type="match status" value="1"/>
</dbReference>
<dbReference type="RefSeq" id="WP_189047394.1">
    <property type="nucleotide sequence ID" value="NZ_BMJQ01000008.1"/>
</dbReference>
<dbReference type="Gene3D" id="1.10.10.60">
    <property type="entry name" value="Homeodomain-like"/>
    <property type="match status" value="2"/>
</dbReference>
<dbReference type="Proteomes" id="UP000646365">
    <property type="component" value="Unassembled WGS sequence"/>
</dbReference>
<feature type="region of interest" description="Disordered" evidence="4">
    <location>
        <begin position="134"/>
        <end position="156"/>
    </location>
</feature>
<evidence type="ECO:0000256" key="3">
    <source>
        <dbReference type="ARBA" id="ARBA00023163"/>
    </source>
</evidence>
<protein>
    <recommendedName>
        <fullName evidence="5">HTH araC/xylS-type domain-containing protein</fullName>
    </recommendedName>
</protein>
<proteinExistence type="predicted"/>
<evidence type="ECO:0000313" key="6">
    <source>
        <dbReference type="EMBL" id="GGF22979.1"/>
    </source>
</evidence>
<dbReference type="InterPro" id="IPR018062">
    <property type="entry name" value="HTH_AraC-typ_CS"/>
</dbReference>
<dbReference type="GO" id="GO:0043565">
    <property type="term" value="F:sequence-specific DNA binding"/>
    <property type="evidence" value="ECO:0007669"/>
    <property type="project" value="InterPro"/>
</dbReference>
<comment type="caution">
    <text evidence="6">The sequence shown here is derived from an EMBL/GenBank/DDBJ whole genome shotgun (WGS) entry which is preliminary data.</text>
</comment>
<dbReference type="PROSITE" id="PS00041">
    <property type="entry name" value="HTH_ARAC_FAMILY_1"/>
    <property type="match status" value="1"/>
</dbReference>
<evidence type="ECO:0000256" key="1">
    <source>
        <dbReference type="ARBA" id="ARBA00023015"/>
    </source>
</evidence>
<evidence type="ECO:0000256" key="2">
    <source>
        <dbReference type="ARBA" id="ARBA00023125"/>
    </source>
</evidence>
<evidence type="ECO:0000313" key="7">
    <source>
        <dbReference type="Proteomes" id="UP000646365"/>
    </source>
</evidence>
<dbReference type="SMART" id="SM00342">
    <property type="entry name" value="HTH_ARAC"/>
    <property type="match status" value="1"/>
</dbReference>
<keyword evidence="7" id="KW-1185">Reference proteome</keyword>
<evidence type="ECO:0000256" key="4">
    <source>
        <dbReference type="SAM" id="MobiDB-lite"/>
    </source>
</evidence>
<dbReference type="AlphaFoldDB" id="A0A8J3E2P0"/>
<feature type="domain" description="HTH araC/xylS-type" evidence="5">
    <location>
        <begin position="164"/>
        <end position="262"/>
    </location>
</feature>
<dbReference type="InterPro" id="IPR050204">
    <property type="entry name" value="AraC_XylS_family_regulators"/>
</dbReference>
<feature type="region of interest" description="Disordered" evidence="4">
    <location>
        <begin position="1"/>
        <end position="32"/>
    </location>
</feature>
<keyword evidence="1" id="KW-0805">Transcription regulation</keyword>
<dbReference type="EMBL" id="BMJQ01000008">
    <property type="protein sequence ID" value="GGF22979.1"/>
    <property type="molecule type" value="Genomic_DNA"/>
</dbReference>
<dbReference type="GO" id="GO:0003700">
    <property type="term" value="F:DNA-binding transcription factor activity"/>
    <property type="evidence" value="ECO:0007669"/>
    <property type="project" value="InterPro"/>
</dbReference>
<reference evidence="6" key="2">
    <citation type="submission" date="2020-09" db="EMBL/GenBank/DDBJ databases">
        <authorList>
            <person name="Sun Q."/>
            <person name="Zhou Y."/>
        </authorList>
    </citation>
    <scope>NUCLEOTIDE SEQUENCE</scope>
    <source>
        <strain evidence="6">CGMCC 1.15725</strain>
    </source>
</reference>
<dbReference type="PANTHER" id="PTHR46796:SF6">
    <property type="entry name" value="ARAC SUBFAMILY"/>
    <property type="match status" value="1"/>
</dbReference>
<evidence type="ECO:0000259" key="5">
    <source>
        <dbReference type="PROSITE" id="PS01124"/>
    </source>
</evidence>
<reference evidence="6" key="1">
    <citation type="journal article" date="2014" name="Int. J. Syst. Evol. Microbiol.">
        <title>Complete genome sequence of Corynebacterium casei LMG S-19264T (=DSM 44701T), isolated from a smear-ripened cheese.</title>
        <authorList>
            <consortium name="US DOE Joint Genome Institute (JGI-PGF)"/>
            <person name="Walter F."/>
            <person name="Albersmeier A."/>
            <person name="Kalinowski J."/>
            <person name="Ruckert C."/>
        </authorList>
    </citation>
    <scope>NUCLEOTIDE SEQUENCE</scope>
    <source>
        <strain evidence="6">CGMCC 1.15725</strain>
    </source>
</reference>
<dbReference type="InterPro" id="IPR009057">
    <property type="entry name" value="Homeodomain-like_sf"/>
</dbReference>
<dbReference type="SUPFAM" id="SSF46689">
    <property type="entry name" value="Homeodomain-like"/>
    <property type="match status" value="2"/>
</dbReference>
<dbReference type="InterPro" id="IPR018060">
    <property type="entry name" value="HTH_AraC"/>
</dbReference>
<dbReference type="PRINTS" id="PR00032">
    <property type="entry name" value="HTHARAC"/>
</dbReference>
<keyword evidence="3" id="KW-0804">Transcription</keyword>
<organism evidence="6 7">
    <name type="scientific">Aliidongia dinghuensis</name>
    <dbReference type="NCBI Taxonomy" id="1867774"/>
    <lineage>
        <taxon>Bacteria</taxon>
        <taxon>Pseudomonadati</taxon>
        <taxon>Pseudomonadota</taxon>
        <taxon>Alphaproteobacteria</taxon>
        <taxon>Rhodospirillales</taxon>
        <taxon>Dongiaceae</taxon>
        <taxon>Aliidongia</taxon>
    </lineage>
</organism>